<organism evidence="1 2">
    <name type="scientific">Streptomyces chrestomyceticus JCM 4735</name>
    <dbReference type="NCBI Taxonomy" id="1306181"/>
    <lineage>
        <taxon>Bacteria</taxon>
        <taxon>Bacillati</taxon>
        <taxon>Actinomycetota</taxon>
        <taxon>Actinomycetes</taxon>
        <taxon>Kitasatosporales</taxon>
        <taxon>Streptomycetaceae</taxon>
        <taxon>Streptomyces</taxon>
    </lineage>
</organism>
<protein>
    <submittedName>
        <fullName evidence="1">Uncharacterized protein</fullName>
    </submittedName>
</protein>
<reference evidence="1 2" key="1">
    <citation type="submission" date="2018-11" db="EMBL/GenBank/DDBJ databases">
        <title>Whole genome sequence of Streptomyces chrestomyceticus NBRC 13444(T).</title>
        <authorList>
            <person name="Komaki H."/>
            <person name="Tamura T."/>
        </authorList>
    </citation>
    <scope>NUCLEOTIDE SEQUENCE [LARGE SCALE GENOMIC DNA]</scope>
    <source>
        <strain evidence="1 2">NBRC 13444</strain>
    </source>
</reference>
<evidence type="ECO:0000313" key="2">
    <source>
        <dbReference type="Proteomes" id="UP000287830"/>
    </source>
</evidence>
<gene>
    <name evidence="1" type="ORF">OEIGOIKO_04431</name>
</gene>
<dbReference type="Proteomes" id="UP000287830">
    <property type="component" value="Unassembled WGS sequence"/>
</dbReference>
<name>A0A7U9PZU2_9ACTN</name>
<accession>A0A7U9PZU2</accession>
<evidence type="ECO:0000313" key="1">
    <source>
        <dbReference type="EMBL" id="GCD36655.1"/>
    </source>
</evidence>
<dbReference type="AlphaFoldDB" id="A0A7U9PZU2"/>
<sequence>MSGGGGIPGLCAARDASGQLASLVAAFSIWAEKALTFV</sequence>
<comment type="caution">
    <text evidence="1">The sequence shown here is derived from an EMBL/GenBank/DDBJ whole genome shotgun (WGS) entry which is preliminary data.</text>
</comment>
<proteinExistence type="predicted"/>
<dbReference type="EMBL" id="BHZC01000001">
    <property type="protein sequence ID" value="GCD36655.1"/>
    <property type="molecule type" value="Genomic_DNA"/>
</dbReference>